<dbReference type="FunCoup" id="A0A0D0AAC1">
    <property type="interactions" value="63"/>
</dbReference>
<proteinExistence type="predicted"/>
<reference evidence="3" key="2">
    <citation type="submission" date="2015-01" db="EMBL/GenBank/DDBJ databases">
        <title>Evolutionary Origins and Diversification of the Mycorrhizal Mutualists.</title>
        <authorList>
            <consortium name="DOE Joint Genome Institute"/>
            <consortium name="Mycorrhizal Genomics Consortium"/>
            <person name="Kohler A."/>
            <person name="Kuo A."/>
            <person name="Nagy L.G."/>
            <person name="Floudas D."/>
            <person name="Copeland A."/>
            <person name="Barry K.W."/>
            <person name="Cichocki N."/>
            <person name="Veneault-Fourrey C."/>
            <person name="LaButti K."/>
            <person name="Lindquist E.A."/>
            <person name="Lipzen A."/>
            <person name="Lundell T."/>
            <person name="Morin E."/>
            <person name="Murat C."/>
            <person name="Riley R."/>
            <person name="Ohm R."/>
            <person name="Sun H."/>
            <person name="Tunlid A."/>
            <person name="Henrissat B."/>
            <person name="Grigoriev I.V."/>
            <person name="Hibbett D.S."/>
            <person name="Martin F."/>
        </authorList>
    </citation>
    <scope>NUCLEOTIDE SEQUENCE [LARGE SCALE GENOMIC DNA]</scope>
    <source>
        <strain evidence="3">UH-Slu-Lm8-n1</strain>
    </source>
</reference>
<organism evidence="2 3">
    <name type="scientific">Suillus luteus UH-Slu-Lm8-n1</name>
    <dbReference type="NCBI Taxonomy" id="930992"/>
    <lineage>
        <taxon>Eukaryota</taxon>
        <taxon>Fungi</taxon>
        <taxon>Dikarya</taxon>
        <taxon>Basidiomycota</taxon>
        <taxon>Agaricomycotina</taxon>
        <taxon>Agaricomycetes</taxon>
        <taxon>Agaricomycetidae</taxon>
        <taxon>Boletales</taxon>
        <taxon>Suillineae</taxon>
        <taxon>Suillaceae</taxon>
        <taxon>Suillus</taxon>
    </lineage>
</organism>
<dbReference type="HOGENOM" id="CLU_100683_0_0_1"/>
<dbReference type="InterPro" id="IPR024388">
    <property type="entry name" value="Ribosomal_mL58"/>
</dbReference>
<dbReference type="GO" id="GO:0005762">
    <property type="term" value="C:mitochondrial large ribosomal subunit"/>
    <property type="evidence" value="ECO:0007669"/>
    <property type="project" value="TreeGrafter"/>
</dbReference>
<name>A0A0D0AAC1_9AGAM</name>
<dbReference type="GO" id="GO:0003735">
    <property type="term" value="F:structural constituent of ribosome"/>
    <property type="evidence" value="ECO:0007669"/>
    <property type="project" value="TreeGrafter"/>
</dbReference>
<dbReference type="PANTHER" id="PTHR28266:SF1">
    <property type="entry name" value="LARGE RIBOSOMAL SUBUNIT PROTEIN ML58"/>
    <property type="match status" value="1"/>
</dbReference>
<evidence type="ECO:0000313" key="2">
    <source>
        <dbReference type="EMBL" id="KIK47205.1"/>
    </source>
</evidence>
<feature type="compositionally biased region" description="Low complexity" evidence="1">
    <location>
        <begin position="58"/>
        <end position="69"/>
    </location>
</feature>
<protein>
    <submittedName>
        <fullName evidence="2">Uncharacterized protein</fullName>
    </submittedName>
</protein>
<dbReference type="OrthoDB" id="6021263at2759"/>
<reference evidence="2 3" key="1">
    <citation type="submission" date="2014-04" db="EMBL/GenBank/DDBJ databases">
        <authorList>
            <consortium name="DOE Joint Genome Institute"/>
            <person name="Kuo A."/>
            <person name="Ruytinx J."/>
            <person name="Rineau F."/>
            <person name="Colpaert J."/>
            <person name="Kohler A."/>
            <person name="Nagy L.G."/>
            <person name="Floudas D."/>
            <person name="Copeland A."/>
            <person name="Barry K.W."/>
            <person name="Cichocki N."/>
            <person name="Veneault-Fourrey C."/>
            <person name="LaButti K."/>
            <person name="Lindquist E.A."/>
            <person name="Lipzen A."/>
            <person name="Lundell T."/>
            <person name="Morin E."/>
            <person name="Murat C."/>
            <person name="Sun H."/>
            <person name="Tunlid A."/>
            <person name="Henrissat B."/>
            <person name="Grigoriev I.V."/>
            <person name="Hibbett D.S."/>
            <person name="Martin F."/>
            <person name="Nordberg H.P."/>
            <person name="Cantor M.N."/>
            <person name="Hua S.X."/>
        </authorList>
    </citation>
    <scope>NUCLEOTIDE SEQUENCE [LARGE SCALE GENOMIC DNA]</scope>
    <source>
        <strain evidence="2 3">UH-Slu-Lm8-n1</strain>
    </source>
</reference>
<dbReference type="Pfam" id="PF12824">
    <property type="entry name" value="MRP-L20"/>
    <property type="match status" value="1"/>
</dbReference>
<evidence type="ECO:0000313" key="3">
    <source>
        <dbReference type="Proteomes" id="UP000054485"/>
    </source>
</evidence>
<evidence type="ECO:0000256" key="1">
    <source>
        <dbReference type="SAM" id="MobiDB-lite"/>
    </source>
</evidence>
<dbReference type="InParanoid" id="A0A0D0AAC1"/>
<dbReference type="STRING" id="930992.A0A0D0AAC1"/>
<accession>A0A0D0AAC1</accession>
<sequence length="181" mass="20688">MLKPRLSLWFTRSYATRIAEKPPARFPDPLLNHPNAVVKTLKDENLTFIHRPPPTAPSPFSTTLAPASPLLKSPTPSNKHAPMPPLLRPSAYNAAPSRMSDKDIEQLRKLRLSNPEKYSRAKLAKLFKCTPNFVSKVAALPRPQRKEFARKMEAEHETVRGQWGEKKATFVAIKQKRREFW</sequence>
<dbReference type="PANTHER" id="PTHR28266">
    <property type="entry name" value="54S RIBOSOMAL PROTEIN L20, MITOCHONDRIAL"/>
    <property type="match status" value="1"/>
</dbReference>
<feature type="region of interest" description="Disordered" evidence="1">
    <location>
        <begin position="51"/>
        <end position="100"/>
    </location>
</feature>
<gene>
    <name evidence="2" type="ORF">CY34DRAFT_278396</name>
</gene>
<dbReference type="AlphaFoldDB" id="A0A0D0AAC1"/>
<dbReference type="Proteomes" id="UP000054485">
    <property type="component" value="Unassembled WGS sequence"/>
</dbReference>
<keyword evidence="3" id="KW-1185">Reference proteome</keyword>
<dbReference type="EMBL" id="KN835149">
    <property type="protein sequence ID" value="KIK47205.1"/>
    <property type="molecule type" value="Genomic_DNA"/>
</dbReference>